<dbReference type="OrthoDB" id="860at2759"/>
<keyword evidence="4 6" id="KW-1133">Transmembrane helix</keyword>
<dbReference type="GO" id="GO:0005778">
    <property type="term" value="C:peroxisomal membrane"/>
    <property type="evidence" value="ECO:0007669"/>
    <property type="project" value="TreeGrafter"/>
</dbReference>
<name>A0A9P7GLK1_9AGAR</name>
<dbReference type="PANTHER" id="PTHR11266">
    <property type="entry name" value="PEROXISOMAL MEMBRANE PROTEIN 2, PXMP2 MPV17"/>
    <property type="match status" value="1"/>
</dbReference>
<evidence type="ECO:0000313" key="8">
    <source>
        <dbReference type="Proteomes" id="UP000717328"/>
    </source>
</evidence>
<feature type="transmembrane region" description="Helical" evidence="6">
    <location>
        <begin position="193"/>
        <end position="211"/>
    </location>
</feature>
<keyword evidence="5 6" id="KW-0472">Membrane</keyword>
<feature type="transmembrane region" description="Helical" evidence="6">
    <location>
        <begin position="126"/>
        <end position="148"/>
    </location>
</feature>
<reference evidence="7" key="1">
    <citation type="submission" date="2021-02" db="EMBL/GenBank/DDBJ databases">
        <authorList>
            <person name="Nieuwenhuis M."/>
            <person name="Van De Peppel L.J.J."/>
        </authorList>
    </citation>
    <scope>NUCLEOTIDE SEQUENCE</scope>
    <source>
        <strain evidence="7">D49</strain>
    </source>
</reference>
<accession>A0A9P7GLK1</accession>
<keyword evidence="8" id="KW-1185">Reference proteome</keyword>
<dbReference type="Pfam" id="PF04117">
    <property type="entry name" value="Mpv17_PMP22"/>
    <property type="match status" value="1"/>
</dbReference>
<sequence>MSSKGAHPLLLKYLAQLASNPLRTKAITTGDLTVIQHKLMLTFLLGTLCFLQEVVGSTISGLPVQRPAKNAPCVLHILAALNVDLKAFKMAIYGFLVSAPMGHFLNGALQKGFAGKTGTAAKLGQILVNSLVVSPINAVVFLLSMAVVNGAKTLDEVLKTIKAGFFPVLRVSWVVSPVTLVVAQKFIPLELWVPFFNTVQFVLGTFFNVQAKKSKLAAAKKAEREKKDREGDANKD</sequence>
<reference evidence="7" key="2">
    <citation type="submission" date="2021-10" db="EMBL/GenBank/DDBJ databases">
        <title>Phylogenomics reveals ancestral predisposition of the termite-cultivated fungus Termitomyces towards a domesticated lifestyle.</title>
        <authorList>
            <person name="Auxier B."/>
            <person name="Grum-Grzhimaylo A."/>
            <person name="Cardenas M.E."/>
            <person name="Lodge J.D."/>
            <person name="Laessoe T."/>
            <person name="Pedersen O."/>
            <person name="Smith M.E."/>
            <person name="Kuyper T.W."/>
            <person name="Franco-Molano E.A."/>
            <person name="Baroni T.J."/>
            <person name="Aanen D.K."/>
        </authorList>
    </citation>
    <scope>NUCLEOTIDE SEQUENCE</scope>
    <source>
        <strain evidence="7">D49</strain>
    </source>
</reference>
<gene>
    <name evidence="7" type="ORF">H0H81_005520</name>
</gene>
<proteinExistence type="inferred from homology"/>
<comment type="similarity">
    <text evidence="2 6">Belongs to the peroxisomal membrane protein PXMP2/4 family.</text>
</comment>
<protein>
    <submittedName>
        <fullName evidence="7">Uncharacterized protein</fullName>
    </submittedName>
</protein>
<evidence type="ECO:0000256" key="1">
    <source>
        <dbReference type="ARBA" id="ARBA00004141"/>
    </source>
</evidence>
<evidence type="ECO:0000256" key="3">
    <source>
        <dbReference type="ARBA" id="ARBA00022692"/>
    </source>
</evidence>
<organism evidence="7 8">
    <name type="scientific">Sphagnurus paluster</name>
    <dbReference type="NCBI Taxonomy" id="117069"/>
    <lineage>
        <taxon>Eukaryota</taxon>
        <taxon>Fungi</taxon>
        <taxon>Dikarya</taxon>
        <taxon>Basidiomycota</taxon>
        <taxon>Agaricomycotina</taxon>
        <taxon>Agaricomycetes</taxon>
        <taxon>Agaricomycetidae</taxon>
        <taxon>Agaricales</taxon>
        <taxon>Tricholomatineae</taxon>
        <taxon>Lyophyllaceae</taxon>
        <taxon>Sphagnurus</taxon>
    </lineage>
</organism>
<evidence type="ECO:0000313" key="7">
    <source>
        <dbReference type="EMBL" id="KAG5652298.1"/>
    </source>
</evidence>
<evidence type="ECO:0000256" key="2">
    <source>
        <dbReference type="ARBA" id="ARBA00006824"/>
    </source>
</evidence>
<dbReference type="InterPro" id="IPR007248">
    <property type="entry name" value="Mpv17_PMP22"/>
</dbReference>
<comment type="subcellular location">
    <subcellularLocation>
        <location evidence="1">Membrane</location>
        <topology evidence="1">Multi-pass membrane protein</topology>
    </subcellularLocation>
</comment>
<feature type="transmembrane region" description="Helical" evidence="6">
    <location>
        <begin position="168"/>
        <end position="187"/>
    </location>
</feature>
<evidence type="ECO:0000256" key="5">
    <source>
        <dbReference type="ARBA" id="ARBA00023136"/>
    </source>
</evidence>
<feature type="transmembrane region" description="Helical" evidence="6">
    <location>
        <begin position="87"/>
        <end position="106"/>
    </location>
</feature>
<dbReference type="AlphaFoldDB" id="A0A9P7GLK1"/>
<evidence type="ECO:0000256" key="6">
    <source>
        <dbReference type="RuleBase" id="RU363053"/>
    </source>
</evidence>
<dbReference type="PANTHER" id="PTHR11266:SF93">
    <property type="entry name" value="INTEGRAL MEMBRANE PROTEIN 25D9-6"/>
    <property type="match status" value="1"/>
</dbReference>
<keyword evidence="3 6" id="KW-0812">Transmembrane</keyword>
<dbReference type="Proteomes" id="UP000717328">
    <property type="component" value="Unassembled WGS sequence"/>
</dbReference>
<comment type="caution">
    <text evidence="7">The sequence shown here is derived from an EMBL/GenBank/DDBJ whole genome shotgun (WGS) entry which is preliminary data.</text>
</comment>
<evidence type="ECO:0000256" key="4">
    <source>
        <dbReference type="ARBA" id="ARBA00022989"/>
    </source>
</evidence>
<dbReference type="EMBL" id="JABCKI010000140">
    <property type="protein sequence ID" value="KAG5652298.1"/>
    <property type="molecule type" value="Genomic_DNA"/>
</dbReference>